<dbReference type="InterPro" id="IPR005151">
    <property type="entry name" value="Tail-specific_protease"/>
</dbReference>
<keyword evidence="3" id="KW-1185">Reference proteome</keyword>
<dbReference type="SUPFAM" id="SSF52096">
    <property type="entry name" value="ClpP/crotonase"/>
    <property type="match status" value="1"/>
</dbReference>
<dbReference type="EMBL" id="JBHSNP010000006">
    <property type="protein sequence ID" value="MFC5602212.1"/>
    <property type="molecule type" value="Genomic_DNA"/>
</dbReference>
<protein>
    <submittedName>
        <fullName evidence="2">S41 family peptidase</fullName>
    </submittedName>
</protein>
<dbReference type="Pfam" id="PF03572">
    <property type="entry name" value="Peptidase_S41"/>
    <property type="match status" value="1"/>
</dbReference>
<organism evidence="2 3">
    <name type="scientific">Sporosarcina koreensis</name>
    <dbReference type="NCBI Taxonomy" id="334735"/>
    <lineage>
        <taxon>Bacteria</taxon>
        <taxon>Bacillati</taxon>
        <taxon>Bacillota</taxon>
        <taxon>Bacilli</taxon>
        <taxon>Bacillales</taxon>
        <taxon>Caryophanaceae</taxon>
        <taxon>Sporosarcina</taxon>
    </lineage>
</organism>
<dbReference type="RefSeq" id="WP_381442042.1">
    <property type="nucleotide sequence ID" value="NZ_JBHSNP010000006.1"/>
</dbReference>
<evidence type="ECO:0000259" key="1">
    <source>
        <dbReference type="Pfam" id="PF03572"/>
    </source>
</evidence>
<name>A0ABW0TTX1_9BACL</name>
<feature type="domain" description="Tail specific protease" evidence="1">
    <location>
        <begin position="185"/>
        <end position="399"/>
    </location>
</feature>
<gene>
    <name evidence="2" type="ORF">ACFPTP_02935</name>
</gene>
<sequence length="430" mass="49933">MESIFKEIVHIMHHDYAGFKDKNGWDNPDEFFRKILQLMKSNQLTREKFTGIIKDYLLDFNDEHIYFYDKSDLENDKSLDTGFRVRRYNEYLYVTQVGSEKRLTKGMFFKSVGGYTIPELSRKHRRLLNENHNERENWMPILSLYEYGEIKDSKGTADVFKFSYYEKEKHVPTYSVKKINNDTILLTITDFMNPDAIVTLIEENQTLLDLTDNWIVDVRINYGGSDSSFYPLLPYLMPVEGVELADPEDRMLFNCTDANAERSLEEIKSVLNHIQDEQAQHFLKAFEKEWQSNKGKGFVEFDFGSLLPATFIKGSYNPKKIVVLSDYMCGSSGDSFVEICKKSNKVIVIGRPTMGLNDYANLVSKEWPEGFEFMYPTSRLSRIDKGMGMTGKGIEPDIYIPWTPRHLNSDIDLEIALDYLSSNKQILTKG</sequence>
<dbReference type="Proteomes" id="UP001596071">
    <property type="component" value="Unassembled WGS sequence"/>
</dbReference>
<dbReference type="InterPro" id="IPR029045">
    <property type="entry name" value="ClpP/crotonase-like_dom_sf"/>
</dbReference>
<accession>A0ABW0TTX1</accession>
<comment type="caution">
    <text evidence="2">The sequence shown here is derived from an EMBL/GenBank/DDBJ whole genome shotgun (WGS) entry which is preliminary data.</text>
</comment>
<dbReference type="Gene3D" id="3.90.226.10">
    <property type="entry name" value="2-enoyl-CoA Hydratase, Chain A, domain 1"/>
    <property type="match status" value="1"/>
</dbReference>
<proteinExistence type="predicted"/>
<reference evidence="3" key="1">
    <citation type="journal article" date="2019" name="Int. J. Syst. Evol. Microbiol.">
        <title>The Global Catalogue of Microorganisms (GCM) 10K type strain sequencing project: providing services to taxonomists for standard genome sequencing and annotation.</title>
        <authorList>
            <consortium name="The Broad Institute Genomics Platform"/>
            <consortium name="The Broad Institute Genome Sequencing Center for Infectious Disease"/>
            <person name="Wu L."/>
            <person name="Ma J."/>
        </authorList>
    </citation>
    <scope>NUCLEOTIDE SEQUENCE [LARGE SCALE GENOMIC DNA]</scope>
    <source>
        <strain evidence="3">KACC 11299</strain>
    </source>
</reference>
<evidence type="ECO:0000313" key="3">
    <source>
        <dbReference type="Proteomes" id="UP001596071"/>
    </source>
</evidence>
<evidence type="ECO:0000313" key="2">
    <source>
        <dbReference type="EMBL" id="MFC5602212.1"/>
    </source>
</evidence>